<keyword evidence="3" id="KW-1185">Reference proteome</keyword>
<dbReference type="PATRIC" id="fig|942150.3.peg.439"/>
<dbReference type="Gene3D" id="3.40.50.720">
    <property type="entry name" value="NAD(P)-binding Rossmann-like Domain"/>
    <property type="match status" value="1"/>
</dbReference>
<dbReference type="EMBL" id="JQCL01000007">
    <property type="protein sequence ID" value="KRO14749.1"/>
    <property type="molecule type" value="Genomic_DNA"/>
</dbReference>
<dbReference type="InterPro" id="IPR016040">
    <property type="entry name" value="NAD(P)-bd_dom"/>
</dbReference>
<organism evidence="2 3">
    <name type="scientific">Lactiplantibacillus xiangfangensis</name>
    <dbReference type="NCBI Taxonomy" id="942150"/>
    <lineage>
        <taxon>Bacteria</taxon>
        <taxon>Bacillati</taxon>
        <taxon>Bacillota</taxon>
        <taxon>Bacilli</taxon>
        <taxon>Lactobacillales</taxon>
        <taxon>Lactobacillaceae</taxon>
        <taxon>Lactiplantibacillus</taxon>
    </lineage>
</organism>
<proteinExistence type="predicted"/>
<evidence type="ECO:0000313" key="2">
    <source>
        <dbReference type="EMBL" id="KRO14749.1"/>
    </source>
</evidence>
<dbReference type="Pfam" id="PF13460">
    <property type="entry name" value="NAD_binding_10"/>
    <property type="match status" value="1"/>
</dbReference>
<evidence type="ECO:0000259" key="1">
    <source>
        <dbReference type="Pfam" id="PF13460"/>
    </source>
</evidence>
<protein>
    <recommendedName>
        <fullName evidence="1">NAD(P)-binding domain-containing protein</fullName>
    </recommendedName>
</protein>
<gene>
    <name evidence="2" type="ORF">IV64_GL000428</name>
</gene>
<dbReference type="PANTHER" id="PTHR15020">
    <property type="entry name" value="FLAVIN REDUCTASE-RELATED"/>
    <property type="match status" value="1"/>
</dbReference>
<accession>A0A0R2MSF6</accession>
<dbReference type="STRING" id="942150.IV64_GL000428"/>
<dbReference type="InterPro" id="IPR036291">
    <property type="entry name" value="NAD(P)-bd_dom_sf"/>
</dbReference>
<dbReference type="PANTHER" id="PTHR15020:SF50">
    <property type="entry name" value="UPF0659 PROTEIN YMR090W"/>
    <property type="match status" value="1"/>
</dbReference>
<feature type="domain" description="NAD(P)-binding" evidence="1">
    <location>
        <begin position="10"/>
        <end position="193"/>
    </location>
</feature>
<dbReference type="AlphaFoldDB" id="A0A0R2MSF6"/>
<name>A0A0R2MSF6_9LACO</name>
<dbReference type="SUPFAM" id="SSF51735">
    <property type="entry name" value="NAD(P)-binding Rossmann-fold domains"/>
    <property type="match status" value="1"/>
</dbReference>
<reference evidence="2 3" key="1">
    <citation type="journal article" date="2015" name="Genome Announc.">
        <title>Expanding the biotechnology potential of lactobacilli through comparative genomics of 213 strains and associated genera.</title>
        <authorList>
            <person name="Sun Z."/>
            <person name="Harris H.M."/>
            <person name="McCann A."/>
            <person name="Guo C."/>
            <person name="Argimon S."/>
            <person name="Zhang W."/>
            <person name="Yang X."/>
            <person name="Jeffery I.B."/>
            <person name="Cooney J.C."/>
            <person name="Kagawa T.F."/>
            <person name="Liu W."/>
            <person name="Song Y."/>
            <person name="Salvetti E."/>
            <person name="Wrobel A."/>
            <person name="Rasinkangas P."/>
            <person name="Parkhill J."/>
            <person name="Rea M.C."/>
            <person name="O'Sullivan O."/>
            <person name="Ritari J."/>
            <person name="Douillard F.P."/>
            <person name="Paul Ross R."/>
            <person name="Yang R."/>
            <person name="Briner A.E."/>
            <person name="Felis G.E."/>
            <person name="de Vos W.M."/>
            <person name="Barrangou R."/>
            <person name="Klaenhammer T.R."/>
            <person name="Caufield P.W."/>
            <person name="Cui Y."/>
            <person name="Zhang H."/>
            <person name="O'Toole P.W."/>
        </authorList>
    </citation>
    <scope>NUCLEOTIDE SEQUENCE [LARGE SCALE GENOMIC DNA]</scope>
    <source>
        <strain evidence="2 3">LMG 26013</strain>
    </source>
</reference>
<evidence type="ECO:0000313" key="3">
    <source>
        <dbReference type="Proteomes" id="UP000051783"/>
    </source>
</evidence>
<sequence>MTVMKIFVIGAHGQIGKKIVSKLVAEGDQVFAGIRQPEQAEAFEDAGAEPVQFNLMAQPEDLALAFQGMDAVVFAAGSGGQTGYDMTLMIDLDGAVKSMQAAEIAHVKRYVIISAEFTPDRSRWPRALQPYYVAKYYADEWLKTRTRLDYTILQPGTLVNDAGTGKVTVNPQVGGEITRDDVATFTVQALNAPATIGKTIAIINGSTPISDAVNQK</sequence>
<comment type="caution">
    <text evidence="2">The sequence shown here is derived from an EMBL/GenBank/DDBJ whole genome shotgun (WGS) entry which is preliminary data.</text>
</comment>
<dbReference type="CDD" id="cd05243">
    <property type="entry name" value="SDR_a5"/>
    <property type="match status" value="1"/>
</dbReference>
<dbReference type="Proteomes" id="UP000051783">
    <property type="component" value="Unassembled WGS sequence"/>
</dbReference>